<evidence type="ECO:0000256" key="1">
    <source>
        <dbReference type="ARBA" id="ARBA00001957"/>
    </source>
</evidence>
<dbReference type="Pfam" id="PF02801">
    <property type="entry name" value="Ketoacyl-synt_C"/>
    <property type="match status" value="1"/>
</dbReference>
<dbReference type="InterPro" id="IPR018201">
    <property type="entry name" value="Ketoacyl_synth_AS"/>
</dbReference>
<dbReference type="PROSITE" id="PS50075">
    <property type="entry name" value="CARRIER"/>
    <property type="match status" value="1"/>
</dbReference>
<dbReference type="Gene3D" id="3.40.47.10">
    <property type="match status" value="1"/>
</dbReference>
<dbReference type="Gene3D" id="3.30.559.10">
    <property type="entry name" value="Chloramphenicol acetyltransferase-like domain"/>
    <property type="match status" value="1"/>
</dbReference>
<dbReference type="SUPFAM" id="SSF47336">
    <property type="entry name" value="ACP-like"/>
    <property type="match status" value="1"/>
</dbReference>
<evidence type="ECO:0000313" key="7">
    <source>
        <dbReference type="EMBL" id="CAH8243391.1"/>
    </source>
</evidence>
<comment type="caution">
    <text evidence="7">The sequence shown here is derived from an EMBL/GenBank/DDBJ whole genome shotgun (WGS) entry which is preliminary data.</text>
</comment>
<dbReference type="CDD" id="cd00833">
    <property type="entry name" value="PKS"/>
    <property type="match status" value="1"/>
</dbReference>
<comment type="cofactor">
    <cofactor evidence="1">
        <name>pantetheine 4'-phosphate</name>
        <dbReference type="ChEBI" id="CHEBI:47942"/>
    </cofactor>
</comment>
<dbReference type="PANTHER" id="PTHR43775:SF37">
    <property type="entry name" value="SI:DKEY-61P9.11"/>
    <property type="match status" value="1"/>
</dbReference>
<evidence type="ECO:0000259" key="5">
    <source>
        <dbReference type="PROSITE" id="PS50075"/>
    </source>
</evidence>
<organism evidence="7 8">
    <name type="scientific">Paenibacillus melissococcoides</name>
    <dbReference type="NCBI Taxonomy" id="2912268"/>
    <lineage>
        <taxon>Bacteria</taxon>
        <taxon>Bacillati</taxon>
        <taxon>Bacillota</taxon>
        <taxon>Bacilli</taxon>
        <taxon>Bacillales</taxon>
        <taxon>Paenibacillaceae</taxon>
        <taxon>Paenibacillus</taxon>
    </lineage>
</organism>
<dbReference type="Pfam" id="PF00668">
    <property type="entry name" value="Condensation"/>
    <property type="match status" value="1"/>
</dbReference>
<dbReference type="InterPro" id="IPR009081">
    <property type="entry name" value="PP-bd_ACP"/>
</dbReference>
<dbReference type="Pfam" id="PF16197">
    <property type="entry name" value="KAsynt_C_assoc"/>
    <property type="match status" value="1"/>
</dbReference>
<dbReference type="InterPro" id="IPR050091">
    <property type="entry name" value="PKS_NRPS_Biosynth_Enz"/>
</dbReference>
<feature type="domain" description="Carrier" evidence="5">
    <location>
        <begin position="666"/>
        <end position="741"/>
    </location>
</feature>
<dbReference type="RefSeq" id="WP_213429176.1">
    <property type="nucleotide sequence ID" value="NZ_AP031286.1"/>
</dbReference>
<dbReference type="InterPro" id="IPR023213">
    <property type="entry name" value="CAT-like_dom_sf"/>
</dbReference>
<dbReference type="PROSITE" id="PS00012">
    <property type="entry name" value="PHOSPHOPANTETHEINE"/>
    <property type="match status" value="1"/>
</dbReference>
<dbReference type="SMART" id="SM00825">
    <property type="entry name" value="PKS_KS"/>
    <property type="match status" value="1"/>
</dbReference>
<dbReference type="InterPro" id="IPR032821">
    <property type="entry name" value="PKS_assoc"/>
</dbReference>
<evidence type="ECO:0000259" key="6">
    <source>
        <dbReference type="PROSITE" id="PS52004"/>
    </source>
</evidence>
<dbReference type="SUPFAM" id="SSF52777">
    <property type="entry name" value="CoA-dependent acyltransferases"/>
    <property type="match status" value="2"/>
</dbReference>
<dbReference type="InterPro" id="IPR001242">
    <property type="entry name" value="Condensation_dom"/>
</dbReference>
<evidence type="ECO:0000313" key="8">
    <source>
        <dbReference type="Proteomes" id="UP001154322"/>
    </source>
</evidence>
<accession>A0ABN8U2B2</accession>
<sequence length="1206" mass="135779">MSTKNFSFLHKVQVPEAAKIDGEYVRTEESGDIAIIGISCRLPMADNYREFCDLLAAGASAVRPFPEARRHDAEKYLQYTRPSETKFEFMEGAYLERVDHFDFELFRITPREASLMNPNQRIFLETALECLEDAGYAGDKISGTNTGVYAGYIGDFDGNQYRQMLTDTNTPHKEAAVTGNMASIIPGRISYLLDLKGPSMLVDTACSSSLVAVHLACGAIRNGDCDMALAGGVKTNLLPLDAKVKIGIESSAGITRAFDDEADGTGIGEGAAALLLKPLHAAVRDRDYVYAVIKGSAVNQDGSSIGITAPNVAAQTNVIIKAWQNAGIDPETISYIEAHGTGTKLGDPIEMEGVAAAFKKYTGKRQFCGIGSVKSNIGHLYDCAGIASMIKLVLALQHREIPASIHFTSPNKNIDFLDSPVYVVKDRQPWRKPFPLRAGISSFGFSGTNCHVVLEEAPKQQDTSSSEDDLEIFTVSAHSKRALIRYIDRYYQYLTDYENIHFKNLCYTANTGRKHYAFRIAIIAKNAEELKIGLNRLLDGSFEQYRGDYGPIYYGHKPNNYGLSKPHGGHEAGYALRGSSADEAAELARSYAGGRSLNWRRIYGNEKRFTIPLPTYPFEKERCWLEIPPIRALGSHKAPHEYAEGSESEVQHPSDPFLLHGRAENEPYTAMERLLGQIWCEELGYRTVNIHRSFYDMGGDSILATKIVNRLNQQAPVPITIADVLKRQTICELASFMEAGSRSEEMKRNIEYHIEPLAVQDHYALSSAQKRIYILHQMNAGETTYNMPFSIQVEGMLDYDRLERAMLLLVERHEAFRTTFHHLEQEQEPVQRVSEKNDFALQHRSATLEQLPGLIDDFIVPFDLSKAPLLRAILFHISAEHHVLLIDMHHIISDGASLSIFMRDFMELYAGMEPEPLLIQYKDFAAWQNKLLQSPEMEKPRAYWLNQYSGDVPKLQLPTDFVRPVEKSYEGHVIEFRADHRVRGNIAELCAATQSTLFMTLLSAYFVLLFKYSGQEDIVVGSPISGRRNGDADQVIGMFVNMLPIRNFPSGSKSVVQFLSEVKESALSSYERQDFQFEQLIEQLALPREASRHPLFDTVFALQDGSMANVQFEGLKLQPFSINRRAKFDLTLQAFEREDEIFFTFEYCTRLFREETIRTMAQNYLLILEQMSANKELALQDLKIEMPERAEIAELAAGWKTVEFDF</sequence>
<dbReference type="InterPro" id="IPR016039">
    <property type="entry name" value="Thiolase-like"/>
</dbReference>
<dbReference type="InterPro" id="IPR014030">
    <property type="entry name" value="Ketoacyl_synth_N"/>
</dbReference>
<dbReference type="Gene3D" id="1.10.1240.100">
    <property type="match status" value="1"/>
</dbReference>
<evidence type="ECO:0000256" key="3">
    <source>
        <dbReference type="ARBA" id="ARBA00022553"/>
    </source>
</evidence>
<keyword evidence="2" id="KW-0596">Phosphopantetheine</keyword>
<dbReference type="PROSITE" id="PS00606">
    <property type="entry name" value="KS3_1"/>
    <property type="match status" value="1"/>
</dbReference>
<evidence type="ECO:0000256" key="2">
    <source>
        <dbReference type="ARBA" id="ARBA00022450"/>
    </source>
</evidence>
<dbReference type="SUPFAM" id="SSF53901">
    <property type="entry name" value="Thiolase-like"/>
    <property type="match status" value="1"/>
</dbReference>
<dbReference type="InterPro" id="IPR036736">
    <property type="entry name" value="ACP-like_sf"/>
</dbReference>
<protein>
    <submittedName>
        <fullName evidence="7">Condensation domain-containing protein</fullName>
    </submittedName>
</protein>
<dbReference type="SMART" id="SM00823">
    <property type="entry name" value="PKS_PP"/>
    <property type="match status" value="1"/>
</dbReference>
<dbReference type="EMBL" id="CALYLO010000001">
    <property type="protein sequence ID" value="CAH8243391.1"/>
    <property type="molecule type" value="Genomic_DNA"/>
</dbReference>
<proteinExistence type="predicted"/>
<name>A0ABN8U2B2_9BACL</name>
<dbReference type="InterPro" id="IPR006162">
    <property type="entry name" value="Ppantetheine_attach_site"/>
</dbReference>
<dbReference type="Pfam" id="PF00109">
    <property type="entry name" value="ketoacyl-synt"/>
    <property type="match status" value="1"/>
</dbReference>
<dbReference type="InterPro" id="IPR014031">
    <property type="entry name" value="Ketoacyl_synth_C"/>
</dbReference>
<dbReference type="CDD" id="cd19531">
    <property type="entry name" value="LCL_NRPS-like"/>
    <property type="match status" value="1"/>
</dbReference>
<feature type="domain" description="Ketosynthase family 3 (KS3)" evidence="6">
    <location>
        <begin position="30"/>
        <end position="456"/>
    </location>
</feature>
<dbReference type="Gene3D" id="3.30.559.30">
    <property type="entry name" value="Nonribosomal peptide synthetase, condensation domain"/>
    <property type="match status" value="1"/>
</dbReference>
<keyword evidence="8" id="KW-1185">Reference proteome</keyword>
<dbReference type="PANTHER" id="PTHR43775">
    <property type="entry name" value="FATTY ACID SYNTHASE"/>
    <property type="match status" value="1"/>
</dbReference>
<dbReference type="Proteomes" id="UP001154322">
    <property type="component" value="Unassembled WGS sequence"/>
</dbReference>
<gene>
    <name evidence="7" type="ORF">WJ0W_000632</name>
</gene>
<dbReference type="PROSITE" id="PS52004">
    <property type="entry name" value="KS3_2"/>
    <property type="match status" value="1"/>
</dbReference>
<dbReference type="Pfam" id="PF00550">
    <property type="entry name" value="PP-binding"/>
    <property type="match status" value="1"/>
</dbReference>
<keyword evidence="4" id="KW-0808">Transferase</keyword>
<dbReference type="Gene3D" id="1.10.1200.10">
    <property type="entry name" value="ACP-like"/>
    <property type="match status" value="1"/>
</dbReference>
<dbReference type="InterPro" id="IPR020841">
    <property type="entry name" value="PKS_Beta-ketoAc_synthase_dom"/>
</dbReference>
<evidence type="ECO:0000256" key="4">
    <source>
        <dbReference type="ARBA" id="ARBA00022679"/>
    </source>
</evidence>
<keyword evidence="3" id="KW-0597">Phosphoprotein</keyword>
<dbReference type="InterPro" id="IPR020806">
    <property type="entry name" value="PKS_PP-bd"/>
</dbReference>
<reference evidence="7" key="1">
    <citation type="submission" date="2022-06" db="EMBL/GenBank/DDBJ databases">
        <authorList>
            <person name="Dietemann V."/>
            <person name="Ory F."/>
            <person name="Dainat B."/>
            <person name="Oberhansli S."/>
        </authorList>
    </citation>
    <scope>NUCLEOTIDE SEQUENCE</scope>
    <source>
        <strain evidence="7">Ena-SAMPLE-TAB-26-04-2022-14:26:32:270-5432</strain>
    </source>
</reference>